<organism evidence="3 4">
    <name type="scientific">Limnochorda pilosa</name>
    <dbReference type="NCBI Taxonomy" id="1555112"/>
    <lineage>
        <taxon>Bacteria</taxon>
        <taxon>Bacillati</taxon>
        <taxon>Bacillota</taxon>
        <taxon>Limnochordia</taxon>
        <taxon>Limnochordales</taxon>
        <taxon>Limnochordaceae</taxon>
        <taxon>Limnochorda</taxon>
    </lineage>
</organism>
<dbReference type="PANTHER" id="PTHR34606:SF15">
    <property type="entry name" value="BON DOMAIN-CONTAINING PROTEIN"/>
    <property type="match status" value="1"/>
</dbReference>
<dbReference type="EMBL" id="AP014924">
    <property type="protein sequence ID" value="BAS26683.1"/>
    <property type="molecule type" value="Genomic_DNA"/>
</dbReference>
<dbReference type="PANTHER" id="PTHR34606">
    <property type="entry name" value="BON DOMAIN-CONTAINING PROTEIN"/>
    <property type="match status" value="1"/>
</dbReference>
<dbReference type="PROSITE" id="PS50914">
    <property type="entry name" value="BON"/>
    <property type="match status" value="2"/>
</dbReference>
<name>A0A0K2SHV8_LIMPI</name>
<dbReference type="Pfam" id="PF04972">
    <property type="entry name" value="BON"/>
    <property type="match status" value="2"/>
</dbReference>
<evidence type="ECO:0000313" key="3">
    <source>
        <dbReference type="EMBL" id="BAS26683.1"/>
    </source>
</evidence>
<feature type="compositionally biased region" description="Basic and acidic residues" evidence="1">
    <location>
        <begin position="151"/>
        <end position="173"/>
    </location>
</feature>
<gene>
    <name evidence="3" type="ORF">LIP_0826</name>
</gene>
<dbReference type="Proteomes" id="UP000065807">
    <property type="component" value="Chromosome"/>
</dbReference>
<feature type="region of interest" description="Disordered" evidence="1">
    <location>
        <begin position="142"/>
        <end position="181"/>
    </location>
</feature>
<dbReference type="KEGG" id="lpil:LIP_0826"/>
<keyword evidence="4" id="KW-1185">Reference proteome</keyword>
<evidence type="ECO:0000256" key="1">
    <source>
        <dbReference type="SAM" id="MobiDB-lite"/>
    </source>
</evidence>
<evidence type="ECO:0000259" key="2">
    <source>
        <dbReference type="PROSITE" id="PS50914"/>
    </source>
</evidence>
<evidence type="ECO:0000313" key="4">
    <source>
        <dbReference type="Proteomes" id="UP000065807"/>
    </source>
</evidence>
<dbReference type="InterPro" id="IPR007055">
    <property type="entry name" value="BON_dom"/>
</dbReference>
<dbReference type="InterPro" id="IPR014004">
    <property type="entry name" value="Transpt-assoc_nodulatn_dom_bac"/>
</dbReference>
<sequence length="181" mass="19271">MGRAPDTGLSREVTRALQQDEGLAPYGLRADVVDGVARVQGLVESLAEQRHMEEVVRSVPGVKGYEGAVSISTDGTVDDADVEMEVAEELGKLPFGDDVTPQVSRGTVTLFGTVPDREAARQAEAAAARARGVTGVTSRLRADAEVLTPEETFHGQVRNDADSRNEPRPEPTRPRPGANPS</sequence>
<dbReference type="AlphaFoldDB" id="A0A0K2SHV8"/>
<dbReference type="Gene3D" id="3.30.1340.30">
    <property type="match status" value="2"/>
</dbReference>
<accession>A0A0K2SHV8</accession>
<protein>
    <submittedName>
        <fullName evidence="3">Transporter</fullName>
    </submittedName>
</protein>
<dbReference type="STRING" id="1555112.LIP_0826"/>
<dbReference type="InterPro" id="IPR051686">
    <property type="entry name" value="Lipoprotein_DolP"/>
</dbReference>
<reference evidence="4" key="2">
    <citation type="journal article" date="2016" name="Int. J. Syst. Evol. Microbiol.">
        <title>Complete genome sequence and cell structure of Limnochorda pilosa, a Gram-negative spore-former within the phylum Firmicutes.</title>
        <authorList>
            <person name="Watanabe M."/>
            <person name="Kojima H."/>
            <person name="Fukui M."/>
        </authorList>
    </citation>
    <scope>NUCLEOTIDE SEQUENCE [LARGE SCALE GENOMIC DNA]</scope>
    <source>
        <strain evidence="4">HC45</strain>
    </source>
</reference>
<dbReference type="SMART" id="SM00749">
    <property type="entry name" value="BON"/>
    <property type="match status" value="2"/>
</dbReference>
<feature type="domain" description="BON" evidence="2">
    <location>
        <begin position="5"/>
        <end position="73"/>
    </location>
</feature>
<proteinExistence type="predicted"/>
<reference evidence="4" key="1">
    <citation type="submission" date="2015-07" db="EMBL/GenBank/DDBJ databases">
        <title>Complete genome sequence and phylogenetic analysis of Limnochorda pilosa.</title>
        <authorList>
            <person name="Watanabe M."/>
            <person name="Kojima H."/>
            <person name="Fukui M."/>
        </authorList>
    </citation>
    <scope>NUCLEOTIDE SEQUENCE [LARGE SCALE GENOMIC DNA]</scope>
    <source>
        <strain evidence="4">HC45</strain>
    </source>
</reference>
<feature type="domain" description="BON" evidence="2">
    <location>
        <begin position="78"/>
        <end position="144"/>
    </location>
</feature>